<dbReference type="PANTHER" id="PTHR10210">
    <property type="entry name" value="RIBOSE-PHOSPHATE DIPHOSPHOKINASE FAMILY MEMBER"/>
    <property type="match status" value="1"/>
</dbReference>
<dbReference type="EMBL" id="CP003359">
    <property type="protein sequence ID" value="AGB40119.1"/>
    <property type="molecule type" value="Genomic_DNA"/>
</dbReference>
<dbReference type="PROSITE" id="PS00114">
    <property type="entry name" value="PRPP_SYNTHASE"/>
    <property type="match status" value="1"/>
</dbReference>
<evidence type="ECO:0000256" key="7">
    <source>
        <dbReference type="ARBA" id="ARBA00022842"/>
    </source>
</evidence>
<dbReference type="OrthoDB" id="9777067at2"/>
<dbReference type="GO" id="GO:0004749">
    <property type="term" value="F:ribose phosphate diphosphokinase activity"/>
    <property type="evidence" value="ECO:0007669"/>
    <property type="project" value="UniProtKB-UniRule"/>
</dbReference>
<dbReference type="PATRIC" id="fig|748449.3.peg.85"/>
<dbReference type="SMART" id="SM01400">
    <property type="entry name" value="Pribosyltran_N"/>
    <property type="match status" value="1"/>
</dbReference>
<comment type="catalytic activity">
    <reaction evidence="8 9">
        <text>D-ribose 5-phosphate + ATP = 5-phospho-alpha-D-ribose 1-diphosphate + AMP + H(+)</text>
        <dbReference type="Rhea" id="RHEA:15609"/>
        <dbReference type="ChEBI" id="CHEBI:15378"/>
        <dbReference type="ChEBI" id="CHEBI:30616"/>
        <dbReference type="ChEBI" id="CHEBI:58017"/>
        <dbReference type="ChEBI" id="CHEBI:78346"/>
        <dbReference type="ChEBI" id="CHEBI:456215"/>
        <dbReference type="EC" id="2.7.6.1"/>
    </reaction>
</comment>
<evidence type="ECO:0000256" key="1">
    <source>
        <dbReference type="ARBA" id="ARBA00022679"/>
    </source>
</evidence>
<comment type="subcellular location">
    <subcellularLocation>
        <location evidence="9">Cytoplasm</location>
    </subcellularLocation>
</comment>
<dbReference type="GO" id="GO:0006015">
    <property type="term" value="P:5-phosphoribose 1-diphosphate biosynthetic process"/>
    <property type="evidence" value="ECO:0007669"/>
    <property type="project" value="UniProtKB-UniRule"/>
</dbReference>
<keyword evidence="12" id="KW-1185">Reference proteome</keyword>
<dbReference type="CDD" id="cd06223">
    <property type="entry name" value="PRTases_typeI"/>
    <property type="match status" value="1"/>
</dbReference>
<dbReference type="InterPro" id="IPR000842">
    <property type="entry name" value="PRib_PP_synth_CS"/>
</dbReference>
<evidence type="ECO:0000256" key="6">
    <source>
        <dbReference type="ARBA" id="ARBA00022840"/>
    </source>
</evidence>
<dbReference type="Gene3D" id="3.40.50.2020">
    <property type="match status" value="2"/>
</dbReference>
<dbReference type="FunFam" id="3.40.50.2020:FF:000014">
    <property type="entry name" value="Ribose-phosphate pyrophosphokinase 1"/>
    <property type="match status" value="1"/>
</dbReference>
<dbReference type="SUPFAM" id="SSF53271">
    <property type="entry name" value="PRTase-like"/>
    <property type="match status" value="1"/>
</dbReference>
<comment type="cofactor">
    <cofactor evidence="9">
        <name>Mg(2+)</name>
        <dbReference type="ChEBI" id="CHEBI:18420"/>
    </cofactor>
    <text evidence="9">Binds 2 Mg(2+) ions per subunit.</text>
</comment>
<dbReference type="HAMAP" id="MF_00583_B">
    <property type="entry name" value="RibP_PPkinase_B"/>
    <property type="match status" value="1"/>
</dbReference>
<evidence type="ECO:0000256" key="5">
    <source>
        <dbReference type="ARBA" id="ARBA00022777"/>
    </source>
</evidence>
<gene>
    <name evidence="9" type="primary">prs</name>
    <name evidence="11" type="ordered locus">Halha_0099</name>
</gene>
<dbReference type="InterPro" id="IPR037515">
    <property type="entry name" value="Rib-P_diPkinase_bac"/>
</dbReference>
<dbReference type="EC" id="2.7.6.1" evidence="9"/>
<keyword evidence="7 9" id="KW-0460">Magnesium</keyword>
<keyword evidence="3 9" id="KW-0545">Nucleotide biosynthesis</keyword>
<keyword evidence="2 9" id="KW-0479">Metal-binding</keyword>
<comment type="similarity">
    <text evidence="9">Belongs to the ribose-phosphate pyrophosphokinase family. Class I subfamily.</text>
</comment>
<dbReference type="GO" id="GO:0006164">
    <property type="term" value="P:purine nucleotide biosynthetic process"/>
    <property type="evidence" value="ECO:0007669"/>
    <property type="project" value="TreeGrafter"/>
</dbReference>
<dbReference type="FunFam" id="3.40.50.2020:FF:000002">
    <property type="entry name" value="Ribose-phosphate pyrophosphokinase"/>
    <property type="match status" value="1"/>
</dbReference>
<feature type="domain" description="Ribose-phosphate pyrophosphokinase N-terminal" evidence="10">
    <location>
        <begin position="8"/>
        <end position="124"/>
    </location>
</feature>
<keyword evidence="6 9" id="KW-0067">ATP-binding</keyword>
<evidence type="ECO:0000259" key="10">
    <source>
        <dbReference type="Pfam" id="PF13793"/>
    </source>
</evidence>
<protein>
    <recommendedName>
        <fullName evidence="9">Ribose-phosphate pyrophosphokinase</fullName>
        <shortName evidence="9">RPPK</shortName>
        <ecNumber evidence="9">2.7.6.1</ecNumber>
    </recommendedName>
    <alternativeName>
        <fullName evidence="9">5-phospho-D-ribosyl alpha-1-diphosphate synthase</fullName>
    </alternativeName>
    <alternativeName>
        <fullName evidence="9">Phosphoribosyl diphosphate synthase</fullName>
    </alternativeName>
    <alternativeName>
        <fullName evidence="9">Phosphoribosyl pyrophosphate synthase</fullName>
        <shortName evidence="9">P-Rib-PP synthase</shortName>
        <shortName evidence="9">PRPP synthase</shortName>
        <shortName evidence="9">PRPPase</shortName>
    </alternativeName>
</protein>
<dbReference type="PANTHER" id="PTHR10210:SF41">
    <property type="entry name" value="RIBOSE-PHOSPHATE PYROPHOSPHOKINASE 1, CHLOROPLASTIC"/>
    <property type="match status" value="1"/>
</dbReference>
<comment type="function">
    <text evidence="9">Involved in the biosynthesis of the central metabolite phospho-alpha-D-ribosyl-1-pyrophosphate (PRPP) via the transfer of pyrophosphoryl group from ATP to 1-hydroxyl of ribose-5-phosphate (Rib-5-P).</text>
</comment>
<keyword evidence="9" id="KW-0963">Cytoplasm</keyword>
<keyword evidence="5 9" id="KW-0418">Kinase</keyword>
<dbReference type="InterPro" id="IPR000836">
    <property type="entry name" value="PRTase_dom"/>
</dbReference>
<sequence>MTSSGMNLKVIAGNANVQLAKRICNDLDTELVSAKVNRFSDGEIGVEIDESIRGDHVFVIQPTCPPVNESLMELLTMIDALKRASAEVVTAVVPYYGYARQDRKAKARDPITAKLVANLITKAGADRVVAIDLHARQIQGFFDLPVDNLRGAPILGDYFAQKEMDDLIVVAPDIGGVKRARDFSERLNTSIAIIDKRRPEANVSEIMNIIGDVKDKNVILVDDMIDTAGTITNAASALKEKGAKEIFATCTHPLFSGPAIDRIKESPISELVVTDTIPLPEEKQLDKITTLSVSSLVANAIKRIYDDLSVSVLFR</sequence>
<dbReference type="NCBIfam" id="NF002320">
    <property type="entry name" value="PRK01259.1"/>
    <property type="match status" value="1"/>
</dbReference>
<evidence type="ECO:0000256" key="9">
    <source>
        <dbReference type="HAMAP-Rule" id="MF_00583"/>
    </source>
</evidence>
<dbReference type="InterPro" id="IPR005946">
    <property type="entry name" value="Rib-P_diPkinase"/>
</dbReference>
<keyword evidence="4 9" id="KW-0547">Nucleotide-binding</keyword>
<evidence type="ECO:0000256" key="4">
    <source>
        <dbReference type="ARBA" id="ARBA00022741"/>
    </source>
</evidence>
<dbReference type="GO" id="GO:0005524">
    <property type="term" value="F:ATP binding"/>
    <property type="evidence" value="ECO:0007669"/>
    <property type="project" value="UniProtKB-KW"/>
</dbReference>
<reference evidence="12" key="1">
    <citation type="submission" date="2012-02" db="EMBL/GenBank/DDBJ databases">
        <title>The complete genome of Halobacteroides halobius DSM 5150.</title>
        <authorList>
            <person name="Lucas S."/>
            <person name="Copeland A."/>
            <person name="Lapidus A."/>
            <person name="Glavina del Rio T."/>
            <person name="Dalin E."/>
            <person name="Tice H."/>
            <person name="Bruce D."/>
            <person name="Goodwin L."/>
            <person name="Pitluck S."/>
            <person name="Peters L."/>
            <person name="Mikhailova N."/>
            <person name="Gu W."/>
            <person name="Kyrpides N."/>
            <person name="Mavromatis K."/>
            <person name="Ivanova N."/>
            <person name="Brettin T."/>
            <person name="Detter J.C."/>
            <person name="Han C."/>
            <person name="Larimer F."/>
            <person name="Land M."/>
            <person name="Hauser L."/>
            <person name="Markowitz V."/>
            <person name="Cheng J.-F."/>
            <person name="Hugenholtz P."/>
            <person name="Woyke T."/>
            <person name="Wu D."/>
            <person name="Tindall B."/>
            <person name="Pomrenke H."/>
            <person name="Brambilla E."/>
            <person name="Klenk H.-P."/>
            <person name="Eisen J.A."/>
        </authorList>
    </citation>
    <scope>NUCLEOTIDE SEQUENCE [LARGE SCALE GENOMIC DNA]</scope>
    <source>
        <strain evidence="12">ATCC 35273 / DSM 5150 / MD-1</strain>
    </source>
</reference>
<dbReference type="UniPathway" id="UPA00087">
    <property type="reaction ID" value="UER00172"/>
</dbReference>
<dbReference type="Proteomes" id="UP000010880">
    <property type="component" value="Chromosome"/>
</dbReference>
<evidence type="ECO:0000313" key="11">
    <source>
        <dbReference type="EMBL" id="AGB40119.1"/>
    </source>
</evidence>
<accession>L0K6X3</accession>
<feature type="active site" evidence="9">
    <location>
        <position position="196"/>
    </location>
</feature>
<dbReference type="STRING" id="748449.Halha_0099"/>
<dbReference type="AlphaFoldDB" id="L0K6X3"/>
<dbReference type="KEGG" id="hhl:Halha_0099"/>
<dbReference type="GO" id="GO:0002189">
    <property type="term" value="C:ribose phosphate diphosphokinase complex"/>
    <property type="evidence" value="ECO:0007669"/>
    <property type="project" value="TreeGrafter"/>
</dbReference>
<feature type="binding site" evidence="9">
    <location>
        <position position="134"/>
    </location>
    <ligand>
        <name>Mg(2+)</name>
        <dbReference type="ChEBI" id="CHEBI:18420"/>
    </ligand>
</feature>
<dbReference type="GO" id="GO:0005737">
    <property type="term" value="C:cytoplasm"/>
    <property type="evidence" value="ECO:0007669"/>
    <property type="project" value="UniProtKB-SubCell"/>
</dbReference>
<dbReference type="InterPro" id="IPR029057">
    <property type="entry name" value="PRTase-like"/>
</dbReference>
<feature type="binding site" evidence="9">
    <location>
        <position position="198"/>
    </location>
    <ligand>
        <name>D-ribose 5-phosphate</name>
        <dbReference type="ChEBI" id="CHEBI:78346"/>
    </ligand>
</feature>
<feature type="binding site" evidence="9">
    <location>
        <position position="173"/>
    </location>
    <ligand>
        <name>Mg(2+)</name>
        <dbReference type="ChEBI" id="CHEBI:18420"/>
    </ligand>
</feature>
<feature type="binding site" evidence="9">
    <location>
        <begin position="100"/>
        <end position="101"/>
    </location>
    <ligand>
        <name>ATP</name>
        <dbReference type="ChEBI" id="CHEBI:30616"/>
    </ligand>
</feature>
<name>L0K6X3_HALHC</name>
<evidence type="ECO:0000256" key="2">
    <source>
        <dbReference type="ARBA" id="ARBA00022723"/>
    </source>
</evidence>
<evidence type="ECO:0000256" key="3">
    <source>
        <dbReference type="ARBA" id="ARBA00022727"/>
    </source>
</evidence>
<dbReference type="GO" id="GO:0000287">
    <property type="term" value="F:magnesium ion binding"/>
    <property type="evidence" value="ECO:0007669"/>
    <property type="project" value="UniProtKB-UniRule"/>
</dbReference>
<dbReference type="RefSeq" id="WP_015325847.1">
    <property type="nucleotide sequence ID" value="NC_019978.1"/>
</dbReference>
<dbReference type="Pfam" id="PF14572">
    <property type="entry name" value="Pribosyl_synth"/>
    <property type="match status" value="1"/>
</dbReference>
<evidence type="ECO:0000313" key="12">
    <source>
        <dbReference type="Proteomes" id="UP000010880"/>
    </source>
</evidence>
<dbReference type="eggNOG" id="COG0462">
    <property type="taxonomic scope" value="Bacteria"/>
</dbReference>
<dbReference type="InterPro" id="IPR029099">
    <property type="entry name" value="Pribosyltran_N"/>
</dbReference>
<keyword evidence="1 9" id="KW-0808">Transferase</keyword>
<dbReference type="HOGENOM" id="CLU_033546_4_0_9"/>
<feature type="binding site" evidence="9">
    <location>
        <position position="222"/>
    </location>
    <ligand>
        <name>D-ribose 5-phosphate</name>
        <dbReference type="ChEBI" id="CHEBI:78346"/>
    </ligand>
</feature>
<comment type="subunit">
    <text evidence="9">Homohexamer.</text>
</comment>
<dbReference type="GO" id="GO:0016301">
    <property type="term" value="F:kinase activity"/>
    <property type="evidence" value="ECO:0007669"/>
    <property type="project" value="UniProtKB-KW"/>
</dbReference>
<proteinExistence type="inferred from homology"/>
<organism evidence="11 12">
    <name type="scientific">Halobacteroides halobius (strain ATCC 35273 / DSM 5150 / MD-1)</name>
    <dbReference type="NCBI Taxonomy" id="748449"/>
    <lineage>
        <taxon>Bacteria</taxon>
        <taxon>Bacillati</taxon>
        <taxon>Bacillota</taxon>
        <taxon>Clostridia</taxon>
        <taxon>Halanaerobiales</taxon>
        <taxon>Halobacteroidaceae</taxon>
        <taxon>Halobacteroides</taxon>
    </lineage>
</organism>
<feature type="binding site" evidence="9">
    <location>
        <begin position="226"/>
        <end position="230"/>
    </location>
    <ligand>
        <name>D-ribose 5-phosphate</name>
        <dbReference type="ChEBI" id="CHEBI:78346"/>
    </ligand>
</feature>
<feature type="binding site" evidence="9">
    <location>
        <begin position="41"/>
        <end position="43"/>
    </location>
    <ligand>
        <name>ATP</name>
        <dbReference type="ChEBI" id="CHEBI:30616"/>
    </ligand>
</feature>
<dbReference type="GO" id="GO:0009156">
    <property type="term" value="P:ribonucleoside monophosphate biosynthetic process"/>
    <property type="evidence" value="ECO:0007669"/>
    <property type="project" value="InterPro"/>
</dbReference>
<comment type="pathway">
    <text evidence="9">Metabolic intermediate biosynthesis; 5-phospho-alpha-D-ribose 1-diphosphate biosynthesis; 5-phospho-alpha-D-ribose 1-diphosphate from D-ribose 5-phosphate (route I): step 1/1.</text>
</comment>
<dbReference type="Pfam" id="PF13793">
    <property type="entry name" value="Pribosyltran_N"/>
    <property type="match status" value="1"/>
</dbReference>
<evidence type="ECO:0000256" key="8">
    <source>
        <dbReference type="ARBA" id="ARBA00049535"/>
    </source>
</evidence>
<dbReference type="NCBIfam" id="TIGR01251">
    <property type="entry name" value="ribP_PPkin"/>
    <property type="match status" value="1"/>
</dbReference>